<name>A0A9Q9ENP3_9PEZI</name>
<evidence type="ECO:0000313" key="2">
    <source>
        <dbReference type="EMBL" id="USW57255.1"/>
    </source>
</evidence>
<dbReference type="EMBL" id="CP099426">
    <property type="protein sequence ID" value="USW57255.1"/>
    <property type="molecule type" value="Genomic_DNA"/>
</dbReference>
<accession>A0A9Q9ENP3</accession>
<protein>
    <submittedName>
        <fullName evidence="2">Uncharacterized protein</fullName>
    </submittedName>
</protein>
<keyword evidence="3" id="KW-1185">Reference proteome</keyword>
<evidence type="ECO:0000256" key="1">
    <source>
        <dbReference type="SAM" id="SignalP"/>
    </source>
</evidence>
<proteinExistence type="predicted"/>
<gene>
    <name evidence="2" type="ORF">Slin15195_G105740</name>
</gene>
<keyword evidence="1" id="KW-0732">Signal</keyword>
<sequence>MYSSTCILTAVFPSFLALVSATDIAPGFIVELKEVDHARQLAYDDAAVLNTALGSEVVSPASSTDIGLATLFDAIISPSAQTTLIRVVDQDRKVGKRQDGGATQVVAPTSTITVTTATTQVATFTSSVPSTTTIVNTQDVTLTTSFFATTTQVSTVQGRTITSTTVNQVTSTFVTTGTSTLQTTAVQTTPAISTQPSSVTSTVQETATQIGTTFVTVTATVTRPTSTATGQAVTTTLPPATVQVQRTSQGPVVYPTTGPCAPVFRNGPMMYCQGNA</sequence>
<feature type="chain" id="PRO_5040249528" evidence="1">
    <location>
        <begin position="22"/>
        <end position="276"/>
    </location>
</feature>
<dbReference type="AlphaFoldDB" id="A0A9Q9ENP3"/>
<evidence type="ECO:0000313" key="3">
    <source>
        <dbReference type="Proteomes" id="UP001056384"/>
    </source>
</evidence>
<dbReference type="Proteomes" id="UP001056384">
    <property type="component" value="Chromosome 9"/>
</dbReference>
<reference evidence="2" key="1">
    <citation type="submission" date="2022-06" db="EMBL/GenBank/DDBJ databases">
        <title>Complete genome sequences of two strains of the flax pathogen Septoria linicola.</title>
        <authorList>
            <person name="Lapalu N."/>
            <person name="Simon A."/>
            <person name="Demenou B."/>
            <person name="Paumier D."/>
            <person name="Guillot M.-P."/>
            <person name="Gout L."/>
            <person name="Valade R."/>
        </authorList>
    </citation>
    <scope>NUCLEOTIDE SEQUENCE</scope>
    <source>
        <strain evidence="2">SE15195</strain>
    </source>
</reference>
<feature type="signal peptide" evidence="1">
    <location>
        <begin position="1"/>
        <end position="21"/>
    </location>
</feature>
<organism evidence="2 3">
    <name type="scientific">Septoria linicola</name>
    <dbReference type="NCBI Taxonomy" id="215465"/>
    <lineage>
        <taxon>Eukaryota</taxon>
        <taxon>Fungi</taxon>
        <taxon>Dikarya</taxon>
        <taxon>Ascomycota</taxon>
        <taxon>Pezizomycotina</taxon>
        <taxon>Dothideomycetes</taxon>
        <taxon>Dothideomycetidae</taxon>
        <taxon>Mycosphaerellales</taxon>
        <taxon>Mycosphaerellaceae</taxon>
        <taxon>Septoria</taxon>
    </lineage>
</organism>